<evidence type="ECO:0000259" key="11">
    <source>
        <dbReference type="Pfam" id="PF00150"/>
    </source>
</evidence>
<evidence type="ECO:0000313" key="13">
    <source>
        <dbReference type="Proteomes" id="UP000030745"/>
    </source>
</evidence>
<dbReference type="InterPro" id="IPR001547">
    <property type="entry name" value="Glyco_hydro_5"/>
</dbReference>
<dbReference type="Gene3D" id="3.20.20.80">
    <property type="entry name" value="Glycosidases"/>
    <property type="match status" value="1"/>
</dbReference>
<keyword evidence="6 10" id="KW-0732">Signal</keyword>
<dbReference type="GO" id="GO:0000272">
    <property type="term" value="P:polysaccharide catabolic process"/>
    <property type="evidence" value="ECO:0007669"/>
    <property type="project" value="InterPro"/>
</dbReference>
<dbReference type="InterPro" id="IPR045053">
    <property type="entry name" value="MAN-like"/>
</dbReference>
<sequence length="401" mass="44223">MKPIRILLALLPLATMAKTVPDWQVCNSTSDTCASKGWMCCVAADTPHSKTKTCRSGASQCLSSVPKSFAGANSYFLHTLVDSDRREVLDKLKASGFKTVRIFLSRTGANTKGANNVGVNDVENPVGQYDDSILKLVDKLIRDCYDRNMKLIIAFHDRWSLGCWDTDAYVTKYNLPTTTSCQQHANIANDFYTRGDAQADFDKRIQHILAHRNPYFNNRPWSELSEAILGFEPQNESQGGLESGTAMPNPQWLCNRAKTIRNAVSNRKILVMSGGGTNYGVSQLSEYFRCPALDVVAIHSYEGANADKLKAAVQLANVHKKRVLFEEFGASGSNKASGLAAYTAAANAAGVPWMVWQVLKPSNHGDFETWTDEKDAWAALTNAARQSNARKGAWSWPELNK</sequence>
<dbReference type="KEGG" id="spar:SPRG_00689"/>
<proteinExistence type="inferred from homology"/>
<evidence type="ECO:0000256" key="4">
    <source>
        <dbReference type="ARBA" id="ARBA00012706"/>
    </source>
</evidence>
<keyword evidence="13" id="KW-1185">Reference proteome</keyword>
<reference evidence="12 13" key="1">
    <citation type="journal article" date="2013" name="PLoS Genet.">
        <title>Distinctive expansion of potential virulence genes in the genome of the oomycete fish pathogen Saprolegnia parasitica.</title>
        <authorList>
            <person name="Jiang R.H."/>
            <person name="de Bruijn I."/>
            <person name="Haas B.J."/>
            <person name="Belmonte R."/>
            <person name="Lobach L."/>
            <person name="Christie J."/>
            <person name="van den Ackerveken G."/>
            <person name="Bottin A."/>
            <person name="Bulone V."/>
            <person name="Diaz-Moreno S.M."/>
            <person name="Dumas B."/>
            <person name="Fan L."/>
            <person name="Gaulin E."/>
            <person name="Govers F."/>
            <person name="Grenville-Briggs L.J."/>
            <person name="Horner N.R."/>
            <person name="Levin J.Z."/>
            <person name="Mammella M."/>
            <person name="Meijer H.J."/>
            <person name="Morris P."/>
            <person name="Nusbaum C."/>
            <person name="Oome S."/>
            <person name="Phillips A.J."/>
            <person name="van Rooyen D."/>
            <person name="Rzeszutek E."/>
            <person name="Saraiva M."/>
            <person name="Secombes C.J."/>
            <person name="Seidl M.F."/>
            <person name="Snel B."/>
            <person name="Stassen J.H."/>
            <person name="Sykes S."/>
            <person name="Tripathy S."/>
            <person name="van den Berg H."/>
            <person name="Vega-Arreguin J.C."/>
            <person name="Wawra S."/>
            <person name="Young S.K."/>
            <person name="Zeng Q."/>
            <person name="Dieguez-Uribeondo J."/>
            <person name="Russ C."/>
            <person name="Tyler B.M."/>
            <person name="van West P."/>
        </authorList>
    </citation>
    <scope>NUCLEOTIDE SEQUENCE [LARGE SCALE GENOMIC DNA]</scope>
    <source>
        <strain evidence="12 13">CBS 223.65</strain>
    </source>
</reference>
<accession>A0A067D7J0</accession>
<dbReference type="OrthoDB" id="63083at2759"/>
<dbReference type="PANTHER" id="PTHR31451">
    <property type="match status" value="1"/>
</dbReference>
<dbReference type="GO" id="GO:0016985">
    <property type="term" value="F:mannan endo-1,4-beta-mannosidase activity"/>
    <property type="evidence" value="ECO:0007669"/>
    <property type="project" value="UniProtKB-EC"/>
</dbReference>
<comment type="similarity">
    <text evidence="3 9">Belongs to the glycosyl hydrolase 5 (cellulase A) family.</text>
</comment>
<keyword evidence="5" id="KW-0964">Secreted</keyword>
<dbReference type="AlphaFoldDB" id="A0A067D7J0"/>
<dbReference type="OMA" id="HQGWDYE"/>
<evidence type="ECO:0000313" key="12">
    <source>
        <dbReference type="EMBL" id="KDO34626.1"/>
    </source>
</evidence>
<dbReference type="InterPro" id="IPR017853">
    <property type="entry name" value="GH"/>
</dbReference>
<dbReference type="GO" id="GO:0005576">
    <property type="term" value="C:extracellular region"/>
    <property type="evidence" value="ECO:0007669"/>
    <property type="project" value="UniProtKB-SubCell"/>
</dbReference>
<keyword evidence="8 9" id="KW-0326">Glycosidase</keyword>
<dbReference type="RefSeq" id="XP_012194302.1">
    <property type="nucleotide sequence ID" value="XM_012338912.1"/>
</dbReference>
<feature type="signal peptide" evidence="10">
    <location>
        <begin position="1"/>
        <end position="19"/>
    </location>
</feature>
<dbReference type="Proteomes" id="UP000030745">
    <property type="component" value="Unassembled WGS sequence"/>
</dbReference>
<evidence type="ECO:0000256" key="9">
    <source>
        <dbReference type="RuleBase" id="RU361153"/>
    </source>
</evidence>
<dbReference type="SUPFAM" id="SSF51445">
    <property type="entry name" value="(Trans)glycosidases"/>
    <property type="match status" value="1"/>
</dbReference>
<gene>
    <name evidence="12" type="ORF">SPRG_00689</name>
</gene>
<protein>
    <recommendedName>
        <fullName evidence="4">mannan endo-1,4-beta-mannosidase</fullName>
        <ecNumber evidence="4">3.2.1.78</ecNumber>
    </recommendedName>
</protein>
<comment type="subcellular location">
    <subcellularLocation>
        <location evidence="2">Secreted</location>
    </subcellularLocation>
</comment>
<feature type="chain" id="PRO_5001639290" description="mannan endo-1,4-beta-mannosidase" evidence="10">
    <location>
        <begin position="20"/>
        <end position="401"/>
    </location>
</feature>
<comment type="catalytic activity">
    <reaction evidence="1">
        <text>Random hydrolysis of (1-&gt;4)-beta-D-mannosidic linkages in mannans, galactomannans and glucomannans.</text>
        <dbReference type="EC" id="3.2.1.78"/>
    </reaction>
</comment>
<evidence type="ECO:0000256" key="10">
    <source>
        <dbReference type="SAM" id="SignalP"/>
    </source>
</evidence>
<evidence type="ECO:0000256" key="5">
    <source>
        <dbReference type="ARBA" id="ARBA00022525"/>
    </source>
</evidence>
<evidence type="ECO:0000256" key="3">
    <source>
        <dbReference type="ARBA" id="ARBA00005641"/>
    </source>
</evidence>
<dbReference type="Pfam" id="PF00150">
    <property type="entry name" value="Cellulase"/>
    <property type="match status" value="1"/>
</dbReference>
<feature type="domain" description="Glycoside hydrolase family 5" evidence="11">
    <location>
        <begin position="84"/>
        <end position="358"/>
    </location>
</feature>
<evidence type="ECO:0000256" key="2">
    <source>
        <dbReference type="ARBA" id="ARBA00004613"/>
    </source>
</evidence>
<organism evidence="12 13">
    <name type="scientific">Saprolegnia parasitica (strain CBS 223.65)</name>
    <dbReference type="NCBI Taxonomy" id="695850"/>
    <lineage>
        <taxon>Eukaryota</taxon>
        <taxon>Sar</taxon>
        <taxon>Stramenopiles</taxon>
        <taxon>Oomycota</taxon>
        <taxon>Saprolegniomycetes</taxon>
        <taxon>Saprolegniales</taxon>
        <taxon>Saprolegniaceae</taxon>
        <taxon>Saprolegnia</taxon>
    </lineage>
</organism>
<evidence type="ECO:0000256" key="7">
    <source>
        <dbReference type="ARBA" id="ARBA00022801"/>
    </source>
</evidence>
<dbReference type="EC" id="3.2.1.78" evidence="4"/>
<evidence type="ECO:0000256" key="1">
    <source>
        <dbReference type="ARBA" id="ARBA00001678"/>
    </source>
</evidence>
<dbReference type="EMBL" id="KK583190">
    <property type="protein sequence ID" value="KDO34626.1"/>
    <property type="molecule type" value="Genomic_DNA"/>
</dbReference>
<dbReference type="VEuPathDB" id="FungiDB:SPRG_00689"/>
<keyword evidence="7 9" id="KW-0378">Hydrolase</keyword>
<dbReference type="GeneID" id="24123323"/>
<evidence type="ECO:0000256" key="6">
    <source>
        <dbReference type="ARBA" id="ARBA00022729"/>
    </source>
</evidence>
<evidence type="ECO:0000256" key="8">
    <source>
        <dbReference type="ARBA" id="ARBA00023295"/>
    </source>
</evidence>
<name>A0A067D7J0_SAPPC</name>
<dbReference type="PANTHER" id="PTHR31451:SF39">
    <property type="entry name" value="MANNAN ENDO-1,4-BETA-MANNOSIDASE 1"/>
    <property type="match status" value="1"/>
</dbReference>